<dbReference type="RefSeq" id="WP_192848799.1">
    <property type="nucleotide sequence ID" value="NZ_JADAQV010000007.1"/>
</dbReference>
<accession>A0ABR9MRT2</accession>
<dbReference type="EMBL" id="JADAQV010000007">
    <property type="protein sequence ID" value="MBE1724581.1"/>
    <property type="molecule type" value="Genomic_DNA"/>
</dbReference>
<protein>
    <recommendedName>
        <fullName evidence="3">Helix-turn-helix domain-containing protein</fullName>
    </recommendedName>
</protein>
<keyword evidence="2" id="KW-1185">Reference proteome</keyword>
<comment type="caution">
    <text evidence="1">The sequence shown here is derived from an EMBL/GenBank/DDBJ whole genome shotgun (WGS) entry which is preliminary data.</text>
</comment>
<evidence type="ECO:0000313" key="2">
    <source>
        <dbReference type="Proteomes" id="UP000599085"/>
    </source>
</evidence>
<evidence type="ECO:0008006" key="3">
    <source>
        <dbReference type="Google" id="ProtNLM"/>
    </source>
</evidence>
<evidence type="ECO:0000313" key="1">
    <source>
        <dbReference type="EMBL" id="MBE1724581.1"/>
    </source>
</evidence>
<proteinExistence type="predicted"/>
<name>A0ABR9MRT2_9PROT</name>
<gene>
    <name evidence="1" type="ORF">IGM82_09255</name>
</gene>
<reference evidence="1 2" key="1">
    <citation type="submission" date="2020-09" db="EMBL/GenBank/DDBJ databases">
        <title>Bombella mellium and Bombella favum sp. nov., two novel species isolated from honey of Apis mellifera.</title>
        <authorList>
            <person name="Hilgarth M."/>
            <person name="Redwitz J."/>
            <person name="Ehrmann M.A."/>
            <person name="Vogel R.F."/>
            <person name="Jakob F."/>
        </authorList>
    </citation>
    <scope>NUCLEOTIDE SEQUENCE [LARGE SCALE GENOMIC DNA]</scope>
    <source>
        <strain evidence="1 2">MRM1</strain>
    </source>
</reference>
<sequence>MSGKKDYPENLRPESKLSLYERKKAIEMRKKGSSFQEISSILKKDISDVEKSLSTMRYKRKNPSRYTLNVQPSAYKKIDSMRKNNEPIWKTINRLLDLAEDEK</sequence>
<dbReference type="Proteomes" id="UP000599085">
    <property type="component" value="Unassembled WGS sequence"/>
</dbReference>
<organism evidence="1 2">
    <name type="scientific">Bombella apis</name>
    <dbReference type="NCBI Taxonomy" id="1785988"/>
    <lineage>
        <taxon>Bacteria</taxon>
        <taxon>Pseudomonadati</taxon>
        <taxon>Pseudomonadota</taxon>
        <taxon>Alphaproteobacteria</taxon>
        <taxon>Acetobacterales</taxon>
        <taxon>Acetobacteraceae</taxon>
        <taxon>Bombella</taxon>
    </lineage>
</organism>